<dbReference type="RefSeq" id="WP_377896771.1">
    <property type="nucleotide sequence ID" value="NZ_JBHRWI010000076.1"/>
</dbReference>
<dbReference type="Pfam" id="PF00668">
    <property type="entry name" value="Condensation"/>
    <property type="match status" value="1"/>
</dbReference>
<dbReference type="PROSITE" id="PS00455">
    <property type="entry name" value="AMP_BINDING"/>
    <property type="match status" value="1"/>
</dbReference>
<dbReference type="EMBL" id="JBHRWI010000076">
    <property type="protein sequence ID" value="MFC3517325.1"/>
    <property type="molecule type" value="Genomic_DNA"/>
</dbReference>
<dbReference type="InterPro" id="IPR042099">
    <property type="entry name" value="ANL_N_sf"/>
</dbReference>
<feature type="non-terminal residue" evidence="3">
    <location>
        <position position="792"/>
    </location>
</feature>
<sequence length="792" mass="85701">MTTARVADILPLTSTQQGMLFHSLYDTSGPDLYAFQIVLGLDGRLDAARLRAAGQALLDRHDTLRAGFVHETVREPVQVIAAEATLPWAEHDLRELDADAREAAIRQVLAEDRARRFDLAKPPLLRLTLIRCSGDHHVVVLTNHHLLYDGWSLAILLRELFRLYAGEPPAGLPRLVPYREYFAWLGKQDGAAAREAWNEAVRDLEPTLLAPAASPGTAPEVREHELALDEPATEALIRLARSAGVTLGTVCRGAWGILLARLTGRSDVVFGTTSADRPAGLPGAADMVGLFITTLPTRIRAAPAATAPELFADLQRTQAELLPHQHLGLPEIQRLAGRRDLFDTLVVFQNYPLDEDGLAAGSGLRIRSLAGQTSTHYPLSLTVFPGKRLRLQAKYRTDHFTETEAETLLARWARLLASLGSAPDAPLARHDILLPGERERALTTVNDTGEPRLQPSVPEMFARSARARPEHAALVAGGPAIAYGELASDVDALAAHLVRHHGIGPETVVALLVPRSPAFVTAVLAVLRAGAAYLPLDPAYPRRRLAHMLGDAGARVLLSTAEVEIPETDVPVVVLGQPLPVAPEGGFPPPQPGHAALLIYTSGTTGVPKAAVLTHGALANRFRGMQEEDPLTAADRVLHKAALGFDAAAWEILWPLTHGATVVLAEPGDERDPVRLARTIERESVTLSHFIPSMLREFLDAVEGGRCPSLRRVLCGGEVLTATLRDHLFEKFDVALHNRYGPTETAIHATHHRVDRTEEAVPIGSPVLAMRAFVLDGFLQPVPPGTTGELHL</sequence>
<dbReference type="Pfam" id="PF00501">
    <property type="entry name" value="AMP-binding"/>
    <property type="match status" value="1"/>
</dbReference>
<proteinExistence type="predicted"/>
<dbReference type="PANTHER" id="PTHR45527">
    <property type="entry name" value="NONRIBOSOMAL PEPTIDE SYNTHETASE"/>
    <property type="match status" value="1"/>
</dbReference>
<comment type="caution">
    <text evidence="3">The sequence shown here is derived from an EMBL/GenBank/DDBJ whole genome shotgun (WGS) entry which is preliminary data.</text>
</comment>
<name>A0ABV7QXW6_9PSEU</name>
<accession>A0ABV7QXW6</accession>
<dbReference type="Proteomes" id="UP001595764">
    <property type="component" value="Unassembled WGS sequence"/>
</dbReference>
<dbReference type="InterPro" id="IPR000873">
    <property type="entry name" value="AMP-dep_synth/lig_dom"/>
</dbReference>
<feature type="domain" description="AMP-dependent synthetase/ligase" evidence="1">
    <location>
        <begin position="461"/>
        <end position="791"/>
    </location>
</feature>
<dbReference type="CDD" id="cd19543">
    <property type="entry name" value="DCL_NRPS"/>
    <property type="match status" value="1"/>
</dbReference>
<dbReference type="SUPFAM" id="SSF56801">
    <property type="entry name" value="Acetyl-CoA synthetase-like"/>
    <property type="match status" value="1"/>
</dbReference>
<dbReference type="Gene3D" id="3.40.50.12780">
    <property type="entry name" value="N-terminal domain of ligase-like"/>
    <property type="match status" value="1"/>
</dbReference>
<dbReference type="SUPFAM" id="SSF52777">
    <property type="entry name" value="CoA-dependent acyltransferases"/>
    <property type="match status" value="2"/>
</dbReference>
<reference evidence="4" key="1">
    <citation type="journal article" date="2019" name="Int. J. Syst. Evol. Microbiol.">
        <title>The Global Catalogue of Microorganisms (GCM) 10K type strain sequencing project: providing services to taxonomists for standard genome sequencing and annotation.</title>
        <authorList>
            <consortium name="The Broad Institute Genomics Platform"/>
            <consortium name="The Broad Institute Genome Sequencing Center for Infectious Disease"/>
            <person name="Wu L."/>
            <person name="Ma J."/>
        </authorList>
    </citation>
    <scope>NUCLEOTIDE SEQUENCE [LARGE SCALE GENOMIC DNA]</scope>
    <source>
        <strain evidence="4">CGMCC 4.7682</strain>
    </source>
</reference>
<evidence type="ECO:0000259" key="2">
    <source>
        <dbReference type="Pfam" id="PF00668"/>
    </source>
</evidence>
<evidence type="ECO:0000259" key="1">
    <source>
        <dbReference type="Pfam" id="PF00501"/>
    </source>
</evidence>
<keyword evidence="4" id="KW-1185">Reference proteome</keyword>
<gene>
    <name evidence="3" type="ORF">ACFORO_44700</name>
</gene>
<dbReference type="InterPro" id="IPR020845">
    <property type="entry name" value="AMP-binding_CS"/>
</dbReference>
<dbReference type="Gene3D" id="3.30.559.30">
    <property type="entry name" value="Nonribosomal peptide synthetase, condensation domain"/>
    <property type="match status" value="1"/>
</dbReference>
<protein>
    <submittedName>
        <fullName evidence="3">Condensation domain-containing protein</fullName>
    </submittedName>
</protein>
<dbReference type="InterPro" id="IPR001242">
    <property type="entry name" value="Condensation_dom"/>
</dbReference>
<feature type="domain" description="Condensation" evidence="2">
    <location>
        <begin position="7"/>
        <end position="439"/>
    </location>
</feature>
<dbReference type="PANTHER" id="PTHR45527:SF1">
    <property type="entry name" value="FATTY ACID SYNTHASE"/>
    <property type="match status" value="1"/>
</dbReference>
<organism evidence="3 4">
    <name type="scientific">Amycolatopsis halotolerans</name>
    <dbReference type="NCBI Taxonomy" id="330083"/>
    <lineage>
        <taxon>Bacteria</taxon>
        <taxon>Bacillati</taxon>
        <taxon>Actinomycetota</taxon>
        <taxon>Actinomycetes</taxon>
        <taxon>Pseudonocardiales</taxon>
        <taxon>Pseudonocardiaceae</taxon>
        <taxon>Amycolatopsis</taxon>
    </lineage>
</organism>
<dbReference type="InterPro" id="IPR023213">
    <property type="entry name" value="CAT-like_dom_sf"/>
</dbReference>
<evidence type="ECO:0000313" key="3">
    <source>
        <dbReference type="EMBL" id="MFC3517325.1"/>
    </source>
</evidence>
<dbReference type="Gene3D" id="3.30.559.10">
    <property type="entry name" value="Chloramphenicol acetyltransferase-like domain"/>
    <property type="match status" value="1"/>
</dbReference>
<evidence type="ECO:0000313" key="4">
    <source>
        <dbReference type="Proteomes" id="UP001595764"/>
    </source>
</evidence>